<organism evidence="6 7">
    <name type="scientific">Methanomicrobium antiquum</name>
    <dbReference type="NCBI Taxonomy" id="487686"/>
    <lineage>
        <taxon>Archaea</taxon>
        <taxon>Methanobacteriati</taxon>
        <taxon>Methanobacteriota</taxon>
        <taxon>Stenosarchaea group</taxon>
        <taxon>Methanomicrobia</taxon>
        <taxon>Methanomicrobiales</taxon>
        <taxon>Methanomicrobiaceae</taxon>
        <taxon>Methanomicrobium</taxon>
    </lineage>
</organism>
<dbReference type="InterPro" id="IPR050659">
    <property type="entry name" value="Peptidase_M24B"/>
</dbReference>
<dbReference type="PROSITE" id="PS00491">
    <property type="entry name" value="PROLINE_PEPTIDASE"/>
    <property type="match status" value="1"/>
</dbReference>
<dbReference type="InterPro" id="IPR036005">
    <property type="entry name" value="Creatinase/aminopeptidase-like"/>
</dbReference>
<dbReference type="GO" id="GO:0046872">
    <property type="term" value="F:metal ion binding"/>
    <property type="evidence" value="ECO:0007669"/>
    <property type="project" value="UniProtKB-KW"/>
</dbReference>
<evidence type="ECO:0000259" key="5">
    <source>
        <dbReference type="Pfam" id="PF01321"/>
    </source>
</evidence>
<reference evidence="6" key="1">
    <citation type="submission" date="2022-01" db="EMBL/GenBank/DDBJ databases">
        <title>Complete genome of Methanomicrobium antiquum DSM 21220.</title>
        <authorList>
            <person name="Chen S.-C."/>
            <person name="You Y.-T."/>
            <person name="Zhou Y.-Z."/>
            <person name="Lai M.-C."/>
        </authorList>
    </citation>
    <scope>NUCLEOTIDE SEQUENCE</scope>
    <source>
        <strain evidence="6">DSM 21220</strain>
    </source>
</reference>
<dbReference type="Pfam" id="PF01321">
    <property type="entry name" value="Creatinase_N"/>
    <property type="match status" value="1"/>
</dbReference>
<gene>
    <name evidence="6" type="ORF">L1994_08545</name>
</gene>
<dbReference type="SUPFAM" id="SSF55920">
    <property type="entry name" value="Creatinase/aminopeptidase"/>
    <property type="match status" value="1"/>
</dbReference>
<proteinExistence type="inferred from homology"/>
<dbReference type="PANTHER" id="PTHR46112:SF2">
    <property type="entry name" value="XAA-PRO AMINOPEPTIDASE P-RELATED"/>
    <property type="match status" value="1"/>
</dbReference>
<dbReference type="EMBL" id="CP091092">
    <property type="protein sequence ID" value="WFN36192.1"/>
    <property type="molecule type" value="Genomic_DNA"/>
</dbReference>
<dbReference type="GeneID" id="79950441"/>
<dbReference type="Pfam" id="PF00557">
    <property type="entry name" value="Peptidase_M24"/>
    <property type="match status" value="1"/>
</dbReference>
<dbReference type="Proteomes" id="UP001218895">
    <property type="component" value="Chromosome"/>
</dbReference>
<dbReference type="AlphaFoldDB" id="A0AAF0JLK3"/>
<evidence type="ECO:0000256" key="2">
    <source>
        <dbReference type="ARBA" id="ARBA00022801"/>
    </source>
</evidence>
<keyword evidence="7" id="KW-1185">Reference proteome</keyword>
<keyword evidence="1 3" id="KW-0479">Metal-binding</keyword>
<dbReference type="RefSeq" id="WP_278099031.1">
    <property type="nucleotide sequence ID" value="NZ_CP091092.1"/>
</dbReference>
<dbReference type="InterPro" id="IPR029149">
    <property type="entry name" value="Creatin/AminoP/Spt16_N"/>
</dbReference>
<dbReference type="InterPro" id="IPR000587">
    <property type="entry name" value="Creatinase_N"/>
</dbReference>
<feature type="domain" description="Creatinase N-terminal" evidence="5">
    <location>
        <begin position="5"/>
        <end position="85"/>
    </location>
</feature>
<comment type="similarity">
    <text evidence="3">Belongs to the peptidase M24B family.</text>
</comment>
<evidence type="ECO:0000256" key="3">
    <source>
        <dbReference type="RuleBase" id="RU000590"/>
    </source>
</evidence>
<sequence>MKNTLDRSIKKADAAAYVIYDSSLNPDMRYMTGFTAGDSMLYIKHPDRRGTLIVPQMEKDRALSESKCDVLSRGDAGFFDFLKTETDPYTAQARMIAEIAGGNVLVPHNFPIILAKELEKFCEVRIDRGSIEEMRSVKSADEISAVRRCQKATDAAMEFAIEMIKNADSDNGELEINEVPLTSDYLKSEIECFLLKRGFTAKDTIASCGYETAMPHATGDGVILENEPVVIDIFPCEIKTGYHSDMTRTVVRGEPSSEIEDMYKCVYDAKMHAKSLIRSNVTGKFLYDAVMNFFEENGYMTETEGFIHSLGHGVGLAIHESPSLSPSGKELQSGNIIAVEPGLYYKKHGGVRLEDIGLVTDFGFDCFTQYKEELRI</sequence>
<dbReference type="InterPro" id="IPR001131">
    <property type="entry name" value="Peptidase_M24B_aminopep-P_CS"/>
</dbReference>
<evidence type="ECO:0000313" key="7">
    <source>
        <dbReference type="Proteomes" id="UP001218895"/>
    </source>
</evidence>
<evidence type="ECO:0000256" key="1">
    <source>
        <dbReference type="ARBA" id="ARBA00022723"/>
    </source>
</evidence>
<protein>
    <submittedName>
        <fullName evidence="6">Xaa-Pro peptidase family protein</fullName>
    </submittedName>
</protein>
<dbReference type="GO" id="GO:0016787">
    <property type="term" value="F:hydrolase activity"/>
    <property type="evidence" value="ECO:0007669"/>
    <property type="project" value="UniProtKB-KW"/>
</dbReference>
<dbReference type="Gene3D" id="3.40.350.10">
    <property type="entry name" value="Creatinase/prolidase N-terminal domain"/>
    <property type="match status" value="1"/>
</dbReference>
<feature type="domain" description="Peptidase M24" evidence="4">
    <location>
        <begin position="145"/>
        <end position="361"/>
    </location>
</feature>
<evidence type="ECO:0000259" key="4">
    <source>
        <dbReference type="Pfam" id="PF00557"/>
    </source>
</evidence>
<dbReference type="PANTHER" id="PTHR46112">
    <property type="entry name" value="AMINOPEPTIDASE"/>
    <property type="match status" value="1"/>
</dbReference>
<dbReference type="KEGG" id="manq:L1994_08545"/>
<evidence type="ECO:0000313" key="6">
    <source>
        <dbReference type="EMBL" id="WFN36192.1"/>
    </source>
</evidence>
<dbReference type="Gene3D" id="3.90.230.10">
    <property type="entry name" value="Creatinase/methionine aminopeptidase superfamily"/>
    <property type="match status" value="1"/>
</dbReference>
<dbReference type="InterPro" id="IPR000994">
    <property type="entry name" value="Pept_M24"/>
</dbReference>
<name>A0AAF0JLK3_9EURY</name>
<keyword evidence="2" id="KW-0378">Hydrolase</keyword>
<accession>A0AAF0JLK3</accession>